<feature type="signal peptide" evidence="2">
    <location>
        <begin position="1"/>
        <end position="20"/>
    </location>
</feature>
<protein>
    <recommendedName>
        <fullName evidence="5">Outer membrane protein beta-barrel domain-containing protein</fullName>
    </recommendedName>
</protein>
<dbReference type="Proteomes" id="UP001262889">
    <property type="component" value="Unassembled WGS sequence"/>
</dbReference>
<dbReference type="EMBL" id="JAVRHQ010000005">
    <property type="protein sequence ID" value="MDT0642378.1"/>
    <property type="molecule type" value="Genomic_DNA"/>
</dbReference>
<evidence type="ECO:0000256" key="1">
    <source>
        <dbReference type="SAM" id="Coils"/>
    </source>
</evidence>
<name>A0ABU3C7R2_9FLAO</name>
<sequence>MRTIIFYVVFSLFNIAVCGAQTGNEQNIGSNSKKIEHLVKQKEEIVAEEKAALKNEVEKINSQAEKGEISWDEAEELKKEVAKKHALNIENKIAIIDNKISLLTRNEEDEGFAEENKHKTWTFKWGSDDEENSENNGDHDDDYYARTVSELVVAAGLNNALLDGQSIEDSDFKIGGSRFFEIGWAWKTRVFNKSNWLRVKYGVSFQFNGLKPTDNRYFVEDEDETYLAEFEQDLDKSKFRMDNLVIPVHFEFGPSKRYESSKGVKFTTNNMFKIGLGGYAGFNIGERQKLKYEVDGDDRKEKLKNDYNTNDFVYGLSTYIGWGGTSLYAKYDINPILSDPNPELNNFSLGLRFDLD</sequence>
<evidence type="ECO:0000313" key="3">
    <source>
        <dbReference type="EMBL" id="MDT0642378.1"/>
    </source>
</evidence>
<feature type="chain" id="PRO_5046589754" description="Outer membrane protein beta-barrel domain-containing protein" evidence="2">
    <location>
        <begin position="21"/>
        <end position="356"/>
    </location>
</feature>
<feature type="coiled-coil region" evidence="1">
    <location>
        <begin position="39"/>
        <end position="70"/>
    </location>
</feature>
<dbReference type="RefSeq" id="WP_311534045.1">
    <property type="nucleotide sequence ID" value="NZ_JAVRHQ010000005.1"/>
</dbReference>
<keyword evidence="2" id="KW-0732">Signal</keyword>
<evidence type="ECO:0000313" key="4">
    <source>
        <dbReference type="Proteomes" id="UP001262889"/>
    </source>
</evidence>
<proteinExistence type="predicted"/>
<organism evidence="3 4">
    <name type="scientific">Autumnicola tepida</name>
    <dbReference type="NCBI Taxonomy" id="3075595"/>
    <lineage>
        <taxon>Bacteria</taxon>
        <taxon>Pseudomonadati</taxon>
        <taxon>Bacteroidota</taxon>
        <taxon>Flavobacteriia</taxon>
        <taxon>Flavobacteriales</taxon>
        <taxon>Flavobacteriaceae</taxon>
        <taxon>Autumnicola</taxon>
    </lineage>
</organism>
<comment type="caution">
    <text evidence="3">The sequence shown here is derived from an EMBL/GenBank/DDBJ whole genome shotgun (WGS) entry which is preliminary data.</text>
</comment>
<keyword evidence="4" id="KW-1185">Reference proteome</keyword>
<accession>A0ABU3C7R2</accession>
<keyword evidence="1" id="KW-0175">Coiled coil</keyword>
<gene>
    <name evidence="3" type="ORF">RM553_05980</name>
</gene>
<reference evidence="3 4" key="1">
    <citation type="submission" date="2023-09" db="EMBL/GenBank/DDBJ databases">
        <authorList>
            <person name="Rey-Velasco X."/>
        </authorList>
    </citation>
    <scope>NUCLEOTIDE SEQUENCE [LARGE SCALE GENOMIC DNA]</scope>
    <source>
        <strain evidence="3 4">F363</strain>
    </source>
</reference>
<evidence type="ECO:0000256" key="2">
    <source>
        <dbReference type="SAM" id="SignalP"/>
    </source>
</evidence>
<evidence type="ECO:0008006" key="5">
    <source>
        <dbReference type="Google" id="ProtNLM"/>
    </source>
</evidence>